<dbReference type="RefSeq" id="WP_203380948.1">
    <property type="nucleotide sequence ID" value="NZ_JAENHP010000017.1"/>
</dbReference>
<dbReference type="PANTHER" id="PTHR24421">
    <property type="entry name" value="NITRATE/NITRITE SENSOR PROTEIN NARX-RELATED"/>
    <property type="match status" value="1"/>
</dbReference>
<dbReference type="SUPFAM" id="SSF55874">
    <property type="entry name" value="ATPase domain of HSP90 chaperone/DNA topoisomerase II/histidine kinase"/>
    <property type="match status" value="1"/>
</dbReference>
<keyword evidence="8" id="KW-0902">Two-component regulatory system</keyword>
<dbReference type="CDD" id="cd16917">
    <property type="entry name" value="HATPase_UhpB-NarQ-NarX-like"/>
    <property type="match status" value="1"/>
</dbReference>
<feature type="transmembrane region" description="Helical" evidence="10">
    <location>
        <begin position="129"/>
        <end position="148"/>
    </location>
</feature>
<feature type="transmembrane region" description="Helical" evidence="10">
    <location>
        <begin position="99"/>
        <end position="117"/>
    </location>
</feature>
<keyword evidence="5" id="KW-0547">Nucleotide-binding</keyword>
<evidence type="ECO:0000256" key="6">
    <source>
        <dbReference type="ARBA" id="ARBA00022777"/>
    </source>
</evidence>
<gene>
    <name evidence="12" type="ORF">JIG36_36225</name>
</gene>
<feature type="region of interest" description="Disordered" evidence="9">
    <location>
        <begin position="712"/>
        <end position="770"/>
    </location>
</feature>
<sequence>MARSQEAGVSVEVLAGGACFVASCGATAISAMMPQDPPVLALLVGWPVFALAGAVLLDQQPGRRPGRVLIVLSLMPVVDLVWALIRARGVPTAGELTDAVATLAPLQAVAVGLALPWSFRTPRFPRWSAAVAALAIAGAAAAATAKAITTNAVGSVITTNAVGNAATANAAGTMVSDNAAGDAIRGNAAWVLSVVGCAIVWTLILAAVRSDPRAARRRTAWVVMSLAASAVVLAVAWAVPSPGLGAYVTMSVLALIALITPWLSLTTDFRPLDEHLFDLGLAVAVVTTASLTGLLVRAISVVLHLPSPGTSALFASLTTAAMATPAALWIRRAALSRRYGSGLLAPADFAAITAGLQSRTDPRELLDEAARMVATASGGGHARIVLTPDDAGGDGDPPAAGHWVQHALVVGANRVGALVIEYRSAEGPEPRQREVAAQLLPTVALVARAVGLAVEAEHARRDVARERDAERRRVLGDLHDGLGPILAGMSMRVQAALRARPGAREEALLEDLSRGLAESRTDLRRIVAGITPSTLDDGDLATALDRLVESFQRVSGGPRLTLEFAVERELSPAVQVAVYRSVAEGVTNALRHAAASTIRVDVRTNSHSVRAEVADDGTGGPIAPGVGLSSLRQRAGALGGQLRITTAAPHGTRLWLDLPAEAHDPTASAAQETPDTQDAPDTQEAPGVREAAGTQESACLNEVPDMRKAPDMQDAAAMQDAAGRQETPDTRKAPGTPEMVERTGTRGRPVTGGAEVGVRRAGTGRTGADT</sequence>
<evidence type="ECO:0000256" key="8">
    <source>
        <dbReference type="ARBA" id="ARBA00023012"/>
    </source>
</evidence>
<keyword evidence="4" id="KW-0808">Transferase</keyword>
<name>A0ABS2ANY8_9ACTN</name>
<keyword evidence="10" id="KW-0812">Transmembrane</keyword>
<feature type="compositionally biased region" description="Low complexity" evidence="9">
    <location>
        <begin position="712"/>
        <end position="722"/>
    </location>
</feature>
<dbReference type="Gene3D" id="1.20.5.1930">
    <property type="match status" value="1"/>
</dbReference>
<evidence type="ECO:0000256" key="1">
    <source>
        <dbReference type="ARBA" id="ARBA00000085"/>
    </source>
</evidence>
<reference evidence="12 13" key="1">
    <citation type="submission" date="2021-01" db="EMBL/GenBank/DDBJ databases">
        <title>Actinoplanes sp. nov. LDG1-06 isolated from lichen.</title>
        <authorList>
            <person name="Saeng-In P."/>
            <person name="Phongsopitanun W."/>
            <person name="Kanchanasin P."/>
            <person name="Yuki M."/>
            <person name="Kudo T."/>
            <person name="Ohkuma M."/>
            <person name="Tanasupawat S."/>
        </authorList>
    </citation>
    <scope>NUCLEOTIDE SEQUENCE [LARGE SCALE GENOMIC DNA]</scope>
    <source>
        <strain evidence="12 13">LDG1-06</strain>
    </source>
</reference>
<dbReference type="EC" id="2.7.13.3" evidence="2"/>
<feature type="transmembrane region" description="Helical" evidence="10">
    <location>
        <begin position="311"/>
        <end position="330"/>
    </location>
</feature>
<keyword evidence="13" id="KW-1185">Reference proteome</keyword>
<feature type="transmembrane region" description="Helical" evidence="10">
    <location>
        <begin position="12"/>
        <end position="33"/>
    </location>
</feature>
<feature type="transmembrane region" description="Helical" evidence="10">
    <location>
        <begin position="220"/>
        <end position="239"/>
    </location>
</feature>
<keyword evidence="10" id="KW-0472">Membrane</keyword>
<dbReference type="Pfam" id="PF07730">
    <property type="entry name" value="HisKA_3"/>
    <property type="match status" value="1"/>
</dbReference>
<evidence type="ECO:0000259" key="11">
    <source>
        <dbReference type="PROSITE" id="PS50109"/>
    </source>
</evidence>
<keyword evidence="10" id="KW-1133">Transmembrane helix</keyword>
<dbReference type="InterPro" id="IPR005467">
    <property type="entry name" value="His_kinase_dom"/>
</dbReference>
<protein>
    <recommendedName>
        <fullName evidence="2">histidine kinase</fullName>
        <ecNumber evidence="2">2.7.13.3</ecNumber>
    </recommendedName>
</protein>
<dbReference type="InterPro" id="IPR036890">
    <property type="entry name" value="HATPase_C_sf"/>
</dbReference>
<evidence type="ECO:0000256" key="7">
    <source>
        <dbReference type="ARBA" id="ARBA00022840"/>
    </source>
</evidence>
<feature type="transmembrane region" description="Helical" evidence="10">
    <location>
        <begin position="245"/>
        <end position="264"/>
    </location>
</feature>
<evidence type="ECO:0000256" key="3">
    <source>
        <dbReference type="ARBA" id="ARBA00022553"/>
    </source>
</evidence>
<feature type="compositionally biased region" description="Polar residues" evidence="9">
    <location>
        <begin position="668"/>
        <end position="680"/>
    </location>
</feature>
<feature type="transmembrane region" description="Helical" evidence="10">
    <location>
        <begin position="276"/>
        <end position="299"/>
    </location>
</feature>
<dbReference type="SMART" id="SM00387">
    <property type="entry name" value="HATPase_c"/>
    <property type="match status" value="1"/>
</dbReference>
<feature type="transmembrane region" description="Helical" evidence="10">
    <location>
        <begin position="39"/>
        <end position="57"/>
    </location>
</feature>
<dbReference type="PANTHER" id="PTHR24421:SF10">
    <property type="entry name" value="NITRATE_NITRITE SENSOR PROTEIN NARQ"/>
    <property type="match status" value="1"/>
</dbReference>
<dbReference type="InterPro" id="IPR011712">
    <property type="entry name" value="Sig_transdc_His_kin_sub3_dim/P"/>
</dbReference>
<evidence type="ECO:0000256" key="4">
    <source>
        <dbReference type="ARBA" id="ARBA00022679"/>
    </source>
</evidence>
<evidence type="ECO:0000256" key="9">
    <source>
        <dbReference type="SAM" id="MobiDB-lite"/>
    </source>
</evidence>
<feature type="compositionally biased region" description="Low complexity" evidence="9">
    <location>
        <begin position="759"/>
        <end position="770"/>
    </location>
</feature>
<feature type="transmembrane region" description="Helical" evidence="10">
    <location>
        <begin position="188"/>
        <end position="208"/>
    </location>
</feature>
<feature type="region of interest" description="Disordered" evidence="9">
    <location>
        <begin position="664"/>
        <end position="700"/>
    </location>
</feature>
<comment type="catalytic activity">
    <reaction evidence="1">
        <text>ATP + protein L-histidine = ADP + protein N-phospho-L-histidine.</text>
        <dbReference type="EC" id="2.7.13.3"/>
    </reaction>
</comment>
<dbReference type="PROSITE" id="PS51257">
    <property type="entry name" value="PROKAR_LIPOPROTEIN"/>
    <property type="match status" value="1"/>
</dbReference>
<dbReference type="Gene3D" id="3.30.565.10">
    <property type="entry name" value="Histidine kinase-like ATPase, C-terminal domain"/>
    <property type="match status" value="1"/>
</dbReference>
<proteinExistence type="predicted"/>
<organism evidence="12 13">
    <name type="scientific">Paractinoplanes ovalisporus</name>
    <dbReference type="NCBI Taxonomy" id="2810368"/>
    <lineage>
        <taxon>Bacteria</taxon>
        <taxon>Bacillati</taxon>
        <taxon>Actinomycetota</taxon>
        <taxon>Actinomycetes</taxon>
        <taxon>Micromonosporales</taxon>
        <taxon>Micromonosporaceae</taxon>
        <taxon>Paractinoplanes</taxon>
    </lineage>
</organism>
<dbReference type="PROSITE" id="PS50109">
    <property type="entry name" value="HIS_KIN"/>
    <property type="match status" value="1"/>
</dbReference>
<dbReference type="EMBL" id="JAENHP010000017">
    <property type="protein sequence ID" value="MBM2620961.1"/>
    <property type="molecule type" value="Genomic_DNA"/>
</dbReference>
<evidence type="ECO:0000256" key="10">
    <source>
        <dbReference type="SAM" id="Phobius"/>
    </source>
</evidence>
<dbReference type="Proteomes" id="UP000632138">
    <property type="component" value="Unassembled WGS sequence"/>
</dbReference>
<evidence type="ECO:0000313" key="12">
    <source>
        <dbReference type="EMBL" id="MBM2620961.1"/>
    </source>
</evidence>
<dbReference type="InterPro" id="IPR003594">
    <property type="entry name" value="HATPase_dom"/>
</dbReference>
<feature type="domain" description="Histidine kinase" evidence="11">
    <location>
        <begin position="504"/>
        <end position="662"/>
    </location>
</feature>
<dbReference type="InterPro" id="IPR050482">
    <property type="entry name" value="Sensor_HK_TwoCompSys"/>
</dbReference>
<feature type="transmembrane region" description="Helical" evidence="10">
    <location>
        <begin position="69"/>
        <end position="87"/>
    </location>
</feature>
<keyword evidence="7" id="KW-0067">ATP-binding</keyword>
<keyword evidence="3" id="KW-0597">Phosphoprotein</keyword>
<evidence type="ECO:0000313" key="13">
    <source>
        <dbReference type="Proteomes" id="UP000632138"/>
    </source>
</evidence>
<evidence type="ECO:0000256" key="5">
    <source>
        <dbReference type="ARBA" id="ARBA00022741"/>
    </source>
</evidence>
<accession>A0ABS2ANY8</accession>
<dbReference type="Pfam" id="PF02518">
    <property type="entry name" value="HATPase_c"/>
    <property type="match status" value="1"/>
</dbReference>
<comment type="caution">
    <text evidence="12">The sequence shown here is derived from an EMBL/GenBank/DDBJ whole genome shotgun (WGS) entry which is preliminary data.</text>
</comment>
<evidence type="ECO:0000256" key="2">
    <source>
        <dbReference type="ARBA" id="ARBA00012438"/>
    </source>
</evidence>
<keyword evidence="6" id="KW-0418">Kinase</keyword>